<keyword evidence="2" id="KW-1185">Reference proteome</keyword>
<evidence type="ECO:0000313" key="1">
    <source>
        <dbReference type="EMBL" id="CAK7221170.1"/>
    </source>
</evidence>
<name>A0ABP0BNF5_9PEZI</name>
<evidence type="ECO:0000313" key="2">
    <source>
        <dbReference type="Proteomes" id="UP001642406"/>
    </source>
</evidence>
<proteinExistence type="predicted"/>
<protein>
    <submittedName>
        <fullName evidence="1">Uncharacterized protein</fullName>
    </submittedName>
</protein>
<gene>
    <name evidence="1" type="ORF">SBRCBS47491_004434</name>
</gene>
<dbReference type="Proteomes" id="UP001642406">
    <property type="component" value="Unassembled WGS sequence"/>
</dbReference>
<organism evidence="1 2">
    <name type="scientific">Sporothrix bragantina</name>
    <dbReference type="NCBI Taxonomy" id="671064"/>
    <lineage>
        <taxon>Eukaryota</taxon>
        <taxon>Fungi</taxon>
        <taxon>Dikarya</taxon>
        <taxon>Ascomycota</taxon>
        <taxon>Pezizomycotina</taxon>
        <taxon>Sordariomycetes</taxon>
        <taxon>Sordariomycetidae</taxon>
        <taxon>Ophiostomatales</taxon>
        <taxon>Ophiostomataceae</taxon>
        <taxon>Sporothrix</taxon>
    </lineage>
</organism>
<comment type="caution">
    <text evidence="1">The sequence shown here is derived from an EMBL/GenBank/DDBJ whole genome shotgun (WGS) entry which is preliminary data.</text>
</comment>
<accession>A0ABP0BNF5</accession>
<dbReference type="EMBL" id="CAWUHC010000034">
    <property type="protein sequence ID" value="CAK7221170.1"/>
    <property type="molecule type" value="Genomic_DNA"/>
</dbReference>
<reference evidence="1 2" key="1">
    <citation type="submission" date="2024-01" db="EMBL/GenBank/DDBJ databases">
        <authorList>
            <person name="Allen C."/>
            <person name="Tagirdzhanova G."/>
        </authorList>
    </citation>
    <scope>NUCLEOTIDE SEQUENCE [LARGE SCALE GENOMIC DNA]</scope>
</reference>
<sequence>MSSKFAGAMLVGCSVYLGGDTGYHSVDKDQEDIMPGLLYARHLDACLRAHALVARRKYDDVGPEVCAVGEVEPRRRHARHVIAGPDRDLAVDDQLARTHVNEGAAAALESIPFCPGLELDGTGLRDVTPGDVAKIRVWADYVVENGKMKAIVCKLLKAYFLDKGDLAEQIAESWSRANAELRTIPIGWSPEGRI</sequence>